<dbReference type="Proteomes" id="UP000222624">
    <property type="component" value="Genome"/>
</dbReference>
<evidence type="ECO:0000313" key="2">
    <source>
        <dbReference type="Proteomes" id="UP000222624"/>
    </source>
</evidence>
<protein>
    <submittedName>
        <fullName evidence="1">Putative virion structural protein</fullName>
    </submittedName>
</protein>
<gene>
    <name evidence="1" type="ORF">JOAD_216</name>
</gene>
<name>A0A223LJL7_9CAUD</name>
<evidence type="ECO:0000313" key="1">
    <source>
        <dbReference type="EMBL" id="ASU03699.1"/>
    </source>
</evidence>
<proteinExistence type="predicted"/>
<organism evidence="1 2">
    <name type="scientific">Erwinia phage vB_EamM_Joad</name>
    <dbReference type="NCBI Taxonomy" id="2026081"/>
    <lineage>
        <taxon>Viruses</taxon>
        <taxon>Duplodnaviria</taxon>
        <taxon>Heunggongvirae</taxon>
        <taxon>Uroviricota</taxon>
        <taxon>Caudoviricetes</taxon>
        <taxon>Chimalliviridae</taxon>
        <taxon>Risingsunvirus</taxon>
        <taxon>Risingsunvirus risingsun</taxon>
    </lineage>
</organism>
<dbReference type="EMBL" id="MF459647">
    <property type="protein sequence ID" value="ASU03699.1"/>
    <property type="molecule type" value="Genomic_DNA"/>
</dbReference>
<sequence length="445" mass="51180">MSTSYLSFGSIAKLHNNSNLVTSPMGELSTKARTYTKDPGVFSITGSSETILYNFLAEKDNSPIVMPQDLAEKQITIANWLYDQANKGNLTASSVNCLNQLKQQFTNNIEILEVGDMVTNSTIFFPSFIRGNHKVNGEDQSFYLWFANEYFLKQYPRVSFTVCHPLPIEEMDTLMTMNYRQIAERLEKETPNVVEDRIDKLTNNEQHPASYRRVDGFSIVDLINTPNYNTGWWRTLVNGNGDDADDQLYQQIQDEILENSQYTREEWEEKIPDLFNPTEFYVIPYYDRLGVKNKVNGTSTLSPIVDYETVRDHVDFYLTPNMSADHVIKSLQSVAFLYKSFQCAFVGKLNNRPENTKLSQLYPDYQLIPSDDPDFDIMSGATMTFIKEMENLISAAETTTPNNLTPAGITRVTRFNKLWVSRRVGKVRFVVLTRWQMLQDGRIKE</sequence>
<reference evidence="2" key="1">
    <citation type="submission" date="2017-07" db="EMBL/GenBank/DDBJ databases">
        <authorList>
            <person name="Bickmore M.X."/>
            <person name="Vaden K."/>
            <person name="Brady T.S."/>
            <person name="Tateoka O.B."/>
            <person name="Carter J.L."/>
            <person name="Pape J.A."/>
            <person name="Robinson D.M."/>
            <person name="Russell K.A."/>
            <person name="Staley L.A."/>
            <person name="Stettler J.M."/>
            <person name="Townsend M.H."/>
            <person name="Wienclaw T."/>
            <person name="Williamson T.L."/>
            <person name="Kruger J.L."/>
            <person name="Berg J.A."/>
            <person name="Sharma R."/>
            <person name="Payne A.M."/>
            <person name="Fajardo C.P."/>
            <person name="Breakwell D.P."/>
            <person name="Hope S."/>
            <person name="Grose J.H."/>
        </authorList>
    </citation>
    <scope>NUCLEOTIDE SEQUENCE [LARGE SCALE GENOMIC DNA]</scope>
</reference>
<accession>A0A223LJL7</accession>